<dbReference type="Proteomes" id="UP000199280">
    <property type="component" value="Unassembled WGS sequence"/>
</dbReference>
<reference evidence="9 11" key="1">
    <citation type="submission" date="2016-02" db="EMBL/GenBank/DDBJ databases">
        <authorList>
            <person name="Wen L."/>
            <person name="He K."/>
            <person name="Yang H."/>
        </authorList>
    </citation>
    <scope>NUCLEOTIDE SEQUENCE [LARGE SCALE GENOMIC DNA]</scope>
    <source>
        <strain evidence="9">Trichococcus_R210</strain>
    </source>
</reference>
<dbReference type="InterPro" id="IPR036390">
    <property type="entry name" value="WH_DNA-bd_sf"/>
</dbReference>
<sequence length="921" mass="105879">MQRIEKVLEALGMLYEEKKQGVTAEEIAYRLKSDRSNISRDLNQLHKEKRCYKEKTRPVRFFPCARKLPQKQIAPKETEKNVDMDNFLKKNPSLFHQIEQGKAAILYPGDGMHMLLLGETGVGKSLFADLLHKYGIQSGKLADASPFIQFNCADYAHNPQLLMSQLFGHAKGAYTGAETNKTGLLEKADGGILFLDEIHRLPIEGQEMLFTFIDRGVFRPLGETERDHHAHVLIIGATTEKKDALLKTFIRRLPIIIDLPSLRERTLEERHQLFDEFVQQEVDQLGRPMYFSRNALKAFLHYKCELNIGQFKADIRIAFAKSYARALADKEAYLKVSSKDLPDYIRAGLLNNSDHRQMWSKYDETNQQAIQYLPGDATVPEAESAPSESTIYREMNTRYRELEKKKASSEEIQKAMEHDLKTYFKLTGEKEQLFSNKENLIALVPDNIIKELEKILRHVTIKTGKVMSDKVFQMMAIHIYNLVKRSQQDHVLKNDMHEAIIEKYPEMYGVAKECMTILEADLGIRIPEEEASYFIMFLTHDEMDAVERLAKVQVIVIAHGSGIASALCDTANQLLNHDGAIGINARLDEEPQQVFERLVRYIKNHQITDDILLLVDMGSLTTFAGELETLFPLKAESIPLVSTMHVLEASRKAMIGCSLQEVYVETLKVNDYMSIYQDRKALEQVQKPKMRMQATDSFHFRPLAIISICLTGEGTAVTIRDIIRKELFIDEKAITIVPINLVGKESIYARLQELTKEYEIICVISTFAIKTDYPTFELYTVMNRAGLQRIQDCIDEIYTYRSIKETILKYYDMPEIEVLLSSIYRFNDEVNEMMSPSLFVSDKIGLSFHIIGMLRKIKRKEQIPRFEKGMVSFPQDKYIVPKIKHLFLDYFRDHLGTINEDMLNHVAYAYLARSVSYTANG</sequence>
<keyword evidence="3" id="KW-0067">ATP-binding</keyword>
<dbReference type="PROSITE" id="PS51096">
    <property type="entry name" value="PTS_EIIA_TYPE_4"/>
    <property type="match status" value="1"/>
</dbReference>
<evidence type="ECO:0000259" key="8">
    <source>
        <dbReference type="PROSITE" id="PS51372"/>
    </source>
</evidence>
<dbReference type="InterPro" id="IPR002078">
    <property type="entry name" value="Sigma_54_int"/>
</dbReference>
<evidence type="ECO:0000259" key="6">
    <source>
        <dbReference type="PROSITE" id="PS50045"/>
    </source>
</evidence>
<dbReference type="SMART" id="SM00382">
    <property type="entry name" value="AAA"/>
    <property type="match status" value="1"/>
</dbReference>
<dbReference type="Pfam" id="PF03610">
    <property type="entry name" value="EIIA-man"/>
    <property type="match status" value="1"/>
</dbReference>
<evidence type="ECO:0000313" key="11">
    <source>
        <dbReference type="Proteomes" id="UP000076878"/>
    </source>
</evidence>
<dbReference type="InterPro" id="IPR003593">
    <property type="entry name" value="AAA+_ATPase"/>
</dbReference>
<dbReference type="PROSITE" id="PS00675">
    <property type="entry name" value="SIGMA54_INTERACT_1"/>
    <property type="match status" value="1"/>
</dbReference>
<dbReference type="GO" id="GO:0016020">
    <property type="term" value="C:membrane"/>
    <property type="evidence" value="ECO:0007669"/>
    <property type="project" value="InterPro"/>
</dbReference>
<evidence type="ECO:0000256" key="4">
    <source>
        <dbReference type="ARBA" id="ARBA00023125"/>
    </source>
</evidence>
<dbReference type="PANTHER" id="PTHR32071">
    <property type="entry name" value="TRANSCRIPTIONAL REGULATORY PROTEIN"/>
    <property type="match status" value="1"/>
</dbReference>
<dbReference type="GO" id="GO:0006355">
    <property type="term" value="P:regulation of DNA-templated transcription"/>
    <property type="evidence" value="ECO:0007669"/>
    <property type="project" value="InterPro"/>
</dbReference>
<dbReference type="OrthoDB" id="9771372at2"/>
<dbReference type="InterPro" id="IPR025943">
    <property type="entry name" value="Sigma_54_int_dom_ATP-bd_2"/>
</dbReference>
<evidence type="ECO:0000256" key="3">
    <source>
        <dbReference type="ARBA" id="ARBA00022840"/>
    </source>
</evidence>
<name>A0A143Z3M5_9LACT</name>
<dbReference type="STRING" id="640938.TR210_2339"/>
<dbReference type="AlphaFoldDB" id="A0A143Z3M5"/>
<dbReference type="PROSITE" id="PS00676">
    <property type="entry name" value="SIGMA54_INTERACT_2"/>
    <property type="match status" value="1"/>
</dbReference>
<dbReference type="Gene3D" id="1.10.1790.10">
    <property type="entry name" value="PRD domain"/>
    <property type="match status" value="1"/>
</dbReference>
<dbReference type="PROSITE" id="PS51372">
    <property type="entry name" value="PRD_2"/>
    <property type="match status" value="1"/>
</dbReference>
<dbReference type="InterPro" id="IPR025662">
    <property type="entry name" value="Sigma_54_int_dom_ATP-bd_1"/>
</dbReference>
<dbReference type="RefSeq" id="WP_068624016.1">
    <property type="nucleotide sequence ID" value="NZ_FJNB01000020.1"/>
</dbReference>
<dbReference type="PANTHER" id="PTHR32071:SF38">
    <property type="entry name" value="PSP OPERON TRANSCRIPTIONAL ACTIVATOR"/>
    <property type="match status" value="1"/>
</dbReference>
<organism evidence="9 11">
    <name type="scientific">Trichococcus ilyis</name>
    <dbReference type="NCBI Taxonomy" id="640938"/>
    <lineage>
        <taxon>Bacteria</taxon>
        <taxon>Bacillati</taxon>
        <taxon>Bacillota</taxon>
        <taxon>Bacilli</taxon>
        <taxon>Lactobacillales</taxon>
        <taxon>Carnobacteriaceae</taxon>
        <taxon>Trichococcus</taxon>
    </lineage>
</organism>
<dbReference type="InterPro" id="IPR011608">
    <property type="entry name" value="PRD"/>
</dbReference>
<keyword evidence="5" id="KW-0175">Coiled coil</keyword>
<evidence type="ECO:0000256" key="5">
    <source>
        <dbReference type="SAM" id="Coils"/>
    </source>
</evidence>
<accession>A0A143Z3M5</accession>
<keyword evidence="2" id="KW-0547">Nucleotide-binding</keyword>
<dbReference type="PROSITE" id="PS50045">
    <property type="entry name" value="SIGMA54_INTERACT_4"/>
    <property type="match status" value="1"/>
</dbReference>
<feature type="coiled-coil region" evidence="5">
    <location>
        <begin position="392"/>
        <end position="419"/>
    </location>
</feature>
<feature type="domain" description="PTS EIIA type-4" evidence="7">
    <location>
        <begin position="551"/>
        <end position="682"/>
    </location>
</feature>
<dbReference type="InterPro" id="IPR036662">
    <property type="entry name" value="PTS_EIIA_man-typ_sf"/>
</dbReference>
<keyword evidence="4 10" id="KW-0238">DNA-binding</keyword>
<dbReference type="GO" id="GO:0005524">
    <property type="term" value="F:ATP binding"/>
    <property type="evidence" value="ECO:0007669"/>
    <property type="project" value="UniProtKB-KW"/>
</dbReference>
<dbReference type="SUPFAM" id="SSF63520">
    <property type="entry name" value="PTS-regulatory domain, PRD"/>
    <property type="match status" value="1"/>
</dbReference>
<dbReference type="GO" id="GO:0003677">
    <property type="term" value="F:DNA binding"/>
    <property type="evidence" value="ECO:0007669"/>
    <property type="project" value="UniProtKB-KW"/>
</dbReference>
<gene>
    <name evidence="10" type="ORF">SAMN05216375_13117</name>
    <name evidence="9" type="ORF">TR210_2339</name>
</gene>
<evidence type="ECO:0000313" key="12">
    <source>
        <dbReference type="Proteomes" id="UP000199280"/>
    </source>
</evidence>
<dbReference type="SUPFAM" id="SSF52540">
    <property type="entry name" value="P-loop containing nucleoside triphosphate hydrolases"/>
    <property type="match status" value="1"/>
</dbReference>
<dbReference type="InterPro" id="IPR027417">
    <property type="entry name" value="P-loop_NTPase"/>
</dbReference>
<dbReference type="Pfam" id="PF00158">
    <property type="entry name" value="Sigma54_activat"/>
    <property type="match status" value="1"/>
</dbReference>
<dbReference type="GO" id="GO:0009401">
    <property type="term" value="P:phosphoenolpyruvate-dependent sugar phosphotransferase system"/>
    <property type="evidence" value="ECO:0007669"/>
    <property type="project" value="InterPro"/>
</dbReference>
<feature type="domain" description="PRD" evidence="8">
    <location>
        <begin position="443"/>
        <end position="548"/>
    </location>
</feature>
<dbReference type="InterPro" id="IPR004701">
    <property type="entry name" value="PTS_EIIA_man-typ"/>
</dbReference>
<dbReference type="EMBL" id="FNYT01000031">
    <property type="protein sequence ID" value="SEJ84988.1"/>
    <property type="molecule type" value="Genomic_DNA"/>
</dbReference>
<dbReference type="SUPFAM" id="SSF46785">
    <property type="entry name" value="Winged helix' DNA-binding domain"/>
    <property type="match status" value="1"/>
</dbReference>
<evidence type="ECO:0000313" key="9">
    <source>
        <dbReference type="EMBL" id="CZR06645.1"/>
    </source>
</evidence>
<evidence type="ECO:0000313" key="10">
    <source>
        <dbReference type="EMBL" id="SEJ84988.1"/>
    </source>
</evidence>
<evidence type="ECO:0000256" key="2">
    <source>
        <dbReference type="ARBA" id="ARBA00022741"/>
    </source>
</evidence>
<dbReference type="SUPFAM" id="SSF53062">
    <property type="entry name" value="PTS system fructose IIA component-like"/>
    <property type="match status" value="1"/>
</dbReference>
<protein>
    <submittedName>
        <fullName evidence="9">Phosphotransferase system mannose-type iia component</fullName>
    </submittedName>
    <submittedName>
        <fullName evidence="10">Transcriptional regulator containing an AAA-type ATPase domain and a DNA-binding domain</fullName>
    </submittedName>
</protein>
<dbReference type="Gene3D" id="3.40.50.300">
    <property type="entry name" value="P-loop containing nucleotide triphosphate hydrolases"/>
    <property type="match status" value="1"/>
</dbReference>
<dbReference type="CDD" id="cd00009">
    <property type="entry name" value="AAA"/>
    <property type="match status" value="1"/>
</dbReference>
<dbReference type="EMBL" id="FJNB01000020">
    <property type="protein sequence ID" value="CZR06645.1"/>
    <property type="molecule type" value="Genomic_DNA"/>
</dbReference>
<keyword evidence="1 9" id="KW-0808">Transferase</keyword>
<evidence type="ECO:0000259" key="7">
    <source>
        <dbReference type="PROSITE" id="PS51096"/>
    </source>
</evidence>
<reference evidence="10 12" key="2">
    <citation type="submission" date="2016-10" db="EMBL/GenBank/DDBJ databases">
        <authorList>
            <person name="Varghese N."/>
            <person name="Submissions S."/>
        </authorList>
    </citation>
    <scope>NUCLEOTIDE SEQUENCE [LARGE SCALE GENOMIC DNA]</scope>
    <source>
        <strain evidence="10 12">DSM 22150</strain>
    </source>
</reference>
<proteinExistence type="predicted"/>
<evidence type="ECO:0000256" key="1">
    <source>
        <dbReference type="ARBA" id="ARBA00022679"/>
    </source>
</evidence>
<dbReference type="Gene3D" id="3.40.50.510">
    <property type="entry name" value="Phosphotransferase system, mannose-type IIA component"/>
    <property type="match status" value="1"/>
</dbReference>
<dbReference type="Pfam" id="PF00874">
    <property type="entry name" value="PRD"/>
    <property type="match status" value="1"/>
</dbReference>
<dbReference type="Proteomes" id="UP000076878">
    <property type="component" value="Unassembled WGS sequence"/>
</dbReference>
<feature type="domain" description="Sigma-54 factor interaction" evidence="6">
    <location>
        <begin position="87"/>
        <end position="320"/>
    </location>
</feature>
<keyword evidence="12" id="KW-1185">Reference proteome</keyword>
<dbReference type="GO" id="GO:0016740">
    <property type="term" value="F:transferase activity"/>
    <property type="evidence" value="ECO:0007669"/>
    <property type="project" value="UniProtKB-KW"/>
</dbReference>
<dbReference type="InterPro" id="IPR036634">
    <property type="entry name" value="PRD_sf"/>
</dbReference>